<gene>
    <name evidence="2" type="ORF">HHL11_30170</name>
</gene>
<dbReference type="InterPro" id="IPR023346">
    <property type="entry name" value="Lysozyme-like_dom_sf"/>
</dbReference>
<dbReference type="Proteomes" id="UP000541185">
    <property type="component" value="Unassembled WGS sequence"/>
</dbReference>
<name>A0A848HHR5_9BURK</name>
<evidence type="ECO:0000313" key="3">
    <source>
        <dbReference type="Proteomes" id="UP000541185"/>
    </source>
</evidence>
<evidence type="ECO:0000256" key="1">
    <source>
        <dbReference type="SAM" id="MobiDB-lite"/>
    </source>
</evidence>
<dbReference type="RefSeq" id="WP_169422397.1">
    <property type="nucleotide sequence ID" value="NZ_JABBFX010000004.1"/>
</dbReference>
<keyword evidence="3" id="KW-1185">Reference proteome</keyword>
<sequence>MQKPDSSFAAPVRNVLALALLAAGVTASTLPLRPAAVPQPLLSQSAKPLAIAAVPAARHVVAAGPAAEEPADTEEGDEAGEEEPVLQQLPLAPAEAEPAIIAVAEKEPLPDLQQLRSRLKWVQVQVGGREMVTPDAQSRLLLARSAAARAGLADVGLDFRDVYGVINAETSWVPRSGMGRNGVTSQGLAQFEPGTAKAVGLRNPNDAVEAVHAAARLLKEAAVWSAQRVARLDLAPDARAQKLREGISIYYNLSSHARSAWSGLNTQQLPVETLRHIRNVFMGARQAESLLAGGALPMPSIPAPAPLVLARVATETLTHAAASPHRRATQVAKAAPPKVVGTIAWAKSDAQGGGHREYVAYSDGRVGKQAPRHGGNYITWTPRAG</sequence>
<protein>
    <submittedName>
        <fullName evidence="2">Lytic transglycosylase domain-containing protein</fullName>
    </submittedName>
</protein>
<dbReference type="AlphaFoldDB" id="A0A848HHR5"/>
<dbReference type="EMBL" id="JABBFX010000004">
    <property type="protein sequence ID" value="NML48053.1"/>
    <property type="molecule type" value="Genomic_DNA"/>
</dbReference>
<organism evidence="2 3">
    <name type="scientific">Ramlibacter agri</name>
    <dbReference type="NCBI Taxonomy" id="2728837"/>
    <lineage>
        <taxon>Bacteria</taxon>
        <taxon>Pseudomonadati</taxon>
        <taxon>Pseudomonadota</taxon>
        <taxon>Betaproteobacteria</taxon>
        <taxon>Burkholderiales</taxon>
        <taxon>Comamonadaceae</taxon>
        <taxon>Ramlibacter</taxon>
    </lineage>
</organism>
<proteinExistence type="predicted"/>
<dbReference type="SUPFAM" id="SSF53955">
    <property type="entry name" value="Lysozyme-like"/>
    <property type="match status" value="1"/>
</dbReference>
<reference evidence="2 3" key="1">
    <citation type="submission" date="2020-04" db="EMBL/GenBank/DDBJ databases">
        <title>Ramlibacter sp. G-1-2-2 isolated from soil.</title>
        <authorList>
            <person name="Dahal R.H."/>
        </authorList>
    </citation>
    <scope>NUCLEOTIDE SEQUENCE [LARGE SCALE GENOMIC DNA]</scope>
    <source>
        <strain evidence="2 3">G-1-2-2</strain>
    </source>
</reference>
<accession>A0A848HHR5</accession>
<comment type="caution">
    <text evidence="2">The sequence shown here is derived from an EMBL/GenBank/DDBJ whole genome shotgun (WGS) entry which is preliminary data.</text>
</comment>
<evidence type="ECO:0000313" key="2">
    <source>
        <dbReference type="EMBL" id="NML48053.1"/>
    </source>
</evidence>
<feature type="compositionally biased region" description="Acidic residues" evidence="1">
    <location>
        <begin position="69"/>
        <end position="84"/>
    </location>
</feature>
<dbReference type="Gene3D" id="1.10.530.10">
    <property type="match status" value="1"/>
</dbReference>
<feature type="region of interest" description="Disordered" evidence="1">
    <location>
        <begin position="63"/>
        <end position="85"/>
    </location>
</feature>